<dbReference type="InterPro" id="IPR011054">
    <property type="entry name" value="Rudment_hybrid_motif"/>
</dbReference>
<protein>
    <recommendedName>
        <fullName evidence="2">biotin carboxylase</fullName>
        <ecNumber evidence="2">6.3.4.14</ecNumber>
    </recommendedName>
</protein>
<evidence type="ECO:0000313" key="12">
    <source>
        <dbReference type="Proteomes" id="UP000183180"/>
    </source>
</evidence>
<dbReference type="SMART" id="SM00878">
    <property type="entry name" value="Biotin_carb_C"/>
    <property type="match status" value="1"/>
</dbReference>
<dbReference type="AlphaFoldDB" id="A0A1H2JW81"/>
<dbReference type="PROSITE" id="PS00867">
    <property type="entry name" value="CPSASE_2"/>
    <property type="match status" value="1"/>
</dbReference>
<dbReference type="EC" id="6.3.4.14" evidence="2"/>
<dbReference type="FunFam" id="3.40.50.20:FF:000010">
    <property type="entry name" value="Propionyl-CoA carboxylase subunit alpha"/>
    <property type="match status" value="1"/>
</dbReference>
<dbReference type="GO" id="GO:0004075">
    <property type="term" value="F:biotin carboxylase activity"/>
    <property type="evidence" value="ECO:0007669"/>
    <property type="project" value="UniProtKB-EC"/>
</dbReference>
<dbReference type="Pfam" id="PF02785">
    <property type="entry name" value="Biotin_carb_C"/>
    <property type="match status" value="1"/>
</dbReference>
<evidence type="ECO:0000256" key="5">
    <source>
        <dbReference type="ARBA" id="ARBA00022840"/>
    </source>
</evidence>
<evidence type="ECO:0000259" key="9">
    <source>
        <dbReference type="PROSITE" id="PS50975"/>
    </source>
</evidence>
<comment type="catalytic activity">
    <reaction evidence="7">
        <text>N(6)-biotinyl-L-lysyl-[protein] + hydrogencarbonate + ATP = N(6)-carboxybiotinyl-L-lysyl-[protein] + ADP + phosphate + H(+)</text>
        <dbReference type="Rhea" id="RHEA:13501"/>
        <dbReference type="Rhea" id="RHEA-COMP:10505"/>
        <dbReference type="Rhea" id="RHEA-COMP:10506"/>
        <dbReference type="ChEBI" id="CHEBI:15378"/>
        <dbReference type="ChEBI" id="CHEBI:17544"/>
        <dbReference type="ChEBI" id="CHEBI:30616"/>
        <dbReference type="ChEBI" id="CHEBI:43474"/>
        <dbReference type="ChEBI" id="CHEBI:83144"/>
        <dbReference type="ChEBI" id="CHEBI:83145"/>
        <dbReference type="ChEBI" id="CHEBI:456216"/>
        <dbReference type="EC" id="6.3.4.14"/>
    </reaction>
</comment>
<dbReference type="RefSeq" id="WP_074851119.1">
    <property type="nucleotide sequence ID" value="NZ_FNLM01000034.1"/>
</dbReference>
<feature type="domain" description="ATP-grasp" evidence="9">
    <location>
        <begin position="127"/>
        <end position="323"/>
    </location>
</feature>
<keyword evidence="4 8" id="KW-0547">Nucleotide-binding</keyword>
<dbReference type="SUPFAM" id="SSF52440">
    <property type="entry name" value="PreATP-grasp domain"/>
    <property type="match status" value="1"/>
</dbReference>
<dbReference type="Pfam" id="PF00289">
    <property type="entry name" value="Biotin_carb_N"/>
    <property type="match status" value="1"/>
</dbReference>
<name>A0A1H2JW81_9ACTN</name>
<dbReference type="OrthoDB" id="9760256at2"/>
<evidence type="ECO:0000256" key="2">
    <source>
        <dbReference type="ARBA" id="ARBA00013263"/>
    </source>
</evidence>
<accession>A0A1H2JW81</accession>
<feature type="domain" description="Biotin carboxylation" evidence="10">
    <location>
        <begin position="8"/>
        <end position="452"/>
    </location>
</feature>
<evidence type="ECO:0000256" key="1">
    <source>
        <dbReference type="ARBA" id="ARBA00003761"/>
    </source>
</evidence>
<proteinExistence type="predicted"/>
<dbReference type="SUPFAM" id="SSF51246">
    <property type="entry name" value="Rudiment single hybrid motif"/>
    <property type="match status" value="1"/>
</dbReference>
<dbReference type="InterPro" id="IPR011761">
    <property type="entry name" value="ATP-grasp"/>
</dbReference>
<evidence type="ECO:0000259" key="10">
    <source>
        <dbReference type="PROSITE" id="PS50979"/>
    </source>
</evidence>
<evidence type="ECO:0000313" key="11">
    <source>
        <dbReference type="EMBL" id="SDU60572.1"/>
    </source>
</evidence>
<dbReference type="PROSITE" id="PS50979">
    <property type="entry name" value="BC"/>
    <property type="match status" value="1"/>
</dbReference>
<evidence type="ECO:0000256" key="4">
    <source>
        <dbReference type="ARBA" id="ARBA00022741"/>
    </source>
</evidence>
<dbReference type="FunFam" id="3.30.1490.20:FF:000003">
    <property type="entry name" value="acetyl-CoA carboxylase isoform X1"/>
    <property type="match status" value="1"/>
</dbReference>
<dbReference type="GO" id="GO:0046872">
    <property type="term" value="F:metal ion binding"/>
    <property type="evidence" value="ECO:0007669"/>
    <property type="project" value="InterPro"/>
</dbReference>
<dbReference type="Proteomes" id="UP000183180">
    <property type="component" value="Unassembled WGS sequence"/>
</dbReference>
<evidence type="ECO:0000256" key="3">
    <source>
        <dbReference type="ARBA" id="ARBA00022598"/>
    </source>
</evidence>
<comment type="function">
    <text evidence="1">This protein is a component of the acetyl coenzyme A carboxylase complex; first, biotin carboxylase catalyzes the carboxylation of the carrier protein and then the transcarboxylase transfers the carboxyl group to form malonyl-CoA.</text>
</comment>
<dbReference type="PANTHER" id="PTHR48095">
    <property type="entry name" value="PYRUVATE CARBOXYLASE SUBUNIT A"/>
    <property type="match status" value="1"/>
</dbReference>
<dbReference type="InterPro" id="IPR016185">
    <property type="entry name" value="PreATP-grasp_dom_sf"/>
</dbReference>
<organism evidence="11 12">
    <name type="scientific">Gordonia westfalica</name>
    <dbReference type="NCBI Taxonomy" id="158898"/>
    <lineage>
        <taxon>Bacteria</taxon>
        <taxon>Bacillati</taxon>
        <taxon>Actinomycetota</taxon>
        <taxon>Actinomycetes</taxon>
        <taxon>Mycobacteriales</taxon>
        <taxon>Gordoniaceae</taxon>
        <taxon>Gordonia</taxon>
    </lineage>
</organism>
<dbReference type="InterPro" id="IPR005482">
    <property type="entry name" value="Biotin_COase_C"/>
</dbReference>
<dbReference type="PROSITE" id="PS50975">
    <property type="entry name" value="ATP_GRASP"/>
    <property type="match status" value="1"/>
</dbReference>
<dbReference type="Gene3D" id="3.30.470.20">
    <property type="entry name" value="ATP-grasp fold, B domain"/>
    <property type="match status" value="1"/>
</dbReference>
<dbReference type="InterPro" id="IPR051602">
    <property type="entry name" value="ACC_Biotin_Carboxylase"/>
</dbReference>
<sequence>MSPGNGAPARRVLIANRGEIAVRIIRACHDLGWTAIAVHSDVDADSLHVRLADEAVEIGPAAAADSYLRVEAILDAAVRTGAEAIHPGYGFLSENAEFAQAVIDAGLRWVGPSPQVISMMGDKETARRTARAAGVPVVPGSDLLADADAALRAADEVGYPVLVKARAGGGGKGIRAAAGPDDLVEQFADARREVMGAFGDDGLYLERSLPQVRHVEVQVLGDSHGNVVHLFERECSLQRRRQKVVEEAPAPTLDREVAAAMHASAVALAAEVGYTSAGTVEFLVDPAGEYYFIEMNTRIQVEHGVTEELTGVDLVAEQLRIAFGDPIGVKQDEIVARGAVIELRLNAENPKFHFFGSPGAVAGCTFPAGPGVRIDSGVVSGSVIQPHYDSMVAKIVVAGADREQAIARAVRAVGETRWAGPVTTLGFLDAVLATDWYRSADFHTGTIDETLPELLRSL</sequence>
<dbReference type="InterPro" id="IPR005479">
    <property type="entry name" value="CPAse_ATP-bd"/>
</dbReference>
<dbReference type="SUPFAM" id="SSF56059">
    <property type="entry name" value="Glutathione synthetase ATP-binding domain-like"/>
    <property type="match status" value="1"/>
</dbReference>
<evidence type="ECO:0000256" key="8">
    <source>
        <dbReference type="PROSITE-ProRule" id="PRU00409"/>
    </source>
</evidence>
<keyword evidence="3" id="KW-0436">Ligase</keyword>
<evidence type="ECO:0000256" key="7">
    <source>
        <dbReference type="ARBA" id="ARBA00048600"/>
    </source>
</evidence>
<keyword evidence="6" id="KW-0092">Biotin</keyword>
<dbReference type="InterPro" id="IPR011764">
    <property type="entry name" value="Biotin_carboxylation_dom"/>
</dbReference>
<reference evidence="11 12" key="1">
    <citation type="submission" date="2016-10" db="EMBL/GenBank/DDBJ databases">
        <authorList>
            <person name="de Groot N.N."/>
        </authorList>
    </citation>
    <scope>NUCLEOTIDE SEQUENCE [LARGE SCALE GENOMIC DNA]</scope>
    <source>
        <strain evidence="11 12">DSM 44215</strain>
    </source>
</reference>
<dbReference type="PANTHER" id="PTHR48095:SF2">
    <property type="entry name" value="BIOTIN CARBOXYLASE, CHLOROPLASTIC"/>
    <property type="match status" value="1"/>
</dbReference>
<dbReference type="GO" id="GO:0005524">
    <property type="term" value="F:ATP binding"/>
    <property type="evidence" value="ECO:0007669"/>
    <property type="project" value="UniProtKB-UniRule"/>
</dbReference>
<dbReference type="STRING" id="158898.SAMN04488548_1342567"/>
<keyword evidence="5 8" id="KW-0067">ATP-binding</keyword>
<evidence type="ECO:0000256" key="6">
    <source>
        <dbReference type="ARBA" id="ARBA00023267"/>
    </source>
</evidence>
<dbReference type="InterPro" id="IPR005481">
    <property type="entry name" value="BC-like_N"/>
</dbReference>
<dbReference type="EMBL" id="FNLM01000034">
    <property type="protein sequence ID" value="SDU60572.1"/>
    <property type="molecule type" value="Genomic_DNA"/>
</dbReference>
<dbReference type="Pfam" id="PF02786">
    <property type="entry name" value="CPSase_L_D2"/>
    <property type="match status" value="1"/>
</dbReference>
<gene>
    <name evidence="11" type="ORF">SAMN04488548_1342567</name>
</gene>